<dbReference type="AlphaFoldDB" id="A0A0L0F6Q0"/>
<feature type="non-terminal residue" evidence="1">
    <location>
        <position position="1"/>
    </location>
</feature>
<name>A0A0L0F6Q0_9EUKA</name>
<proteinExistence type="predicted"/>
<reference evidence="1 2" key="1">
    <citation type="submission" date="2011-02" db="EMBL/GenBank/DDBJ databases">
        <title>The Genome Sequence of Sphaeroforma arctica JP610.</title>
        <authorList>
            <consortium name="The Broad Institute Genome Sequencing Platform"/>
            <person name="Russ C."/>
            <person name="Cuomo C."/>
            <person name="Young S.K."/>
            <person name="Zeng Q."/>
            <person name="Gargeya S."/>
            <person name="Alvarado L."/>
            <person name="Berlin A."/>
            <person name="Chapman S.B."/>
            <person name="Chen Z."/>
            <person name="Freedman E."/>
            <person name="Gellesch M."/>
            <person name="Goldberg J."/>
            <person name="Griggs A."/>
            <person name="Gujja S."/>
            <person name="Heilman E."/>
            <person name="Heiman D."/>
            <person name="Howarth C."/>
            <person name="Mehta T."/>
            <person name="Neiman D."/>
            <person name="Pearson M."/>
            <person name="Roberts A."/>
            <person name="Saif S."/>
            <person name="Shea T."/>
            <person name="Shenoy N."/>
            <person name="Sisk P."/>
            <person name="Stolte C."/>
            <person name="Sykes S."/>
            <person name="White J."/>
            <person name="Yandava C."/>
            <person name="Burger G."/>
            <person name="Gray M.W."/>
            <person name="Holland P.W.H."/>
            <person name="King N."/>
            <person name="Lang F.B.F."/>
            <person name="Roger A.J."/>
            <person name="Ruiz-Trillo I."/>
            <person name="Haas B."/>
            <person name="Nusbaum C."/>
            <person name="Birren B."/>
        </authorList>
    </citation>
    <scope>NUCLEOTIDE SEQUENCE [LARGE SCALE GENOMIC DNA]</scope>
    <source>
        <strain evidence="1 2">JP610</strain>
    </source>
</reference>
<protein>
    <submittedName>
        <fullName evidence="1">Uncharacterized protein</fullName>
    </submittedName>
</protein>
<evidence type="ECO:0000313" key="2">
    <source>
        <dbReference type="Proteomes" id="UP000054560"/>
    </source>
</evidence>
<accession>A0A0L0F6Q0</accession>
<dbReference type="Proteomes" id="UP000054560">
    <property type="component" value="Unassembled WGS sequence"/>
</dbReference>
<organism evidence="1 2">
    <name type="scientific">Sphaeroforma arctica JP610</name>
    <dbReference type="NCBI Taxonomy" id="667725"/>
    <lineage>
        <taxon>Eukaryota</taxon>
        <taxon>Ichthyosporea</taxon>
        <taxon>Ichthyophonida</taxon>
        <taxon>Sphaeroforma</taxon>
    </lineage>
</organism>
<gene>
    <name evidence="1" type="ORF">SARC_15200</name>
</gene>
<keyword evidence="2" id="KW-1185">Reference proteome</keyword>
<sequence>NVGAFLLSQSSDSRAYMGGKDIGGALGITVKAGMSMELHDRDRSHPTSFWGKVSTKVATEVKSRYLQKHNGGGYPSCIGTQ</sequence>
<dbReference type="GeneID" id="25915704"/>
<dbReference type="RefSeq" id="XP_014146148.1">
    <property type="nucleotide sequence ID" value="XM_014290673.1"/>
</dbReference>
<evidence type="ECO:0000313" key="1">
    <source>
        <dbReference type="EMBL" id="KNC72246.1"/>
    </source>
</evidence>
<dbReference type="EMBL" id="KQ247357">
    <property type="protein sequence ID" value="KNC72246.1"/>
    <property type="molecule type" value="Genomic_DNA"/>
</dbReference>